<gene>
    <name evidence="1" type="ORF">LQV63_27670</name>
</gene>
<evidence type="ECO:0000313" key="1">
    <source>
        <dbReference type="EMBL" id="MCE5173047.1"/>
    </source>
</evidence>
<name>A0ABS8YRW7_9BACL</name>
<dbReference type="Proteomes" id="UP001199916">
    <property type="component" value="Unassembled WGS sequence"/>
</dbReference>
<sequence length="64" mass="7440">MVKKTEHVIGGLRRLRERLAEGCRRSQESNGWQRGWSGWEAYAAFYLWRSLVDDDPKASTDELA</sequence>
<organism evidence="1 2">
    <name type="scientific">Paenibacillus profundus</name>
    <dbReference type="NCBI Taxonomy" id="1173085"/>
    <lineage>
        <taxon>Bacteria</taxon>
        <taxon>Bacillati</taxon>
        <taxon>Bacillota</taxon>
        <taxon>Bacilli</taxon>
        <taxon>Bacillales</taxon>
        <taxon>Paenibacillaceae</taxon>
        <taxon>Paenibacillus</taxon>
    </lineage>
</organism>
<protein>
    <submittedName>
        <fullName evidence="1">Uncharacterized protein</fullName>
    </submittedName>
</protein>
<dbReference type="EMBL" id="JAJNBZ010000039">
    <property type="protein sequence ID" value="MCE5173047.1"/>
    <property type="molecule type" value="Genomic_DNA"/>
</dbReference>
<comment type="caution">
    <text evidence="1">The sequence shown here is derived from an EMBL/GenBank/DDBJ whole genome shotgun (WGS) entry which is preliminary data.</text>
</comment>
<proteinExistence type="predicted"/>
<dbReference type="RefSeq" id="WP_233699066.1">
    <property type="nucleotide sequence ID" value="NZ_JAJNBZ010000039.1"/>
</dbReference>
<accession>A0ABS8YRW7</accession>
<keyword evidence="2" id="KW-1185">Reference proteome</keyword>
<reference evidence="1 2" key="1">
    <citation type="submission" date="2021-11" db="EMBL/GenBank/DDBJ databases">
        <title>Draft genome sequence of Paenibacillus profundus YoMME, a new Gram-positive bacteria with exoelectrogenic properties.</title>
        <authorList>
            <person name="Hubenova Y."/>
            <person name="Hubenova E."/>
            <person name="Manasiev Y."/>
            <person name="Peykov S."/>
            <person name="Mitov M."/>
        </authorList>
    </citation>
    <scope>NUCLEOTIDE SEQUENCE [LARGE SCALE GENOMIC DNA]</scope>
    <source>
        <strain evidence="1 2">YoMME</strain>
    </source>
</reference>
<evidence type="ECO:0000313" key="2">
    <source>
        <dbReference type="Proteomes" id="UP001199916"/>
    </source>
</evidence>